<name>A0A2S5GDG2_9BACL</name>
<feature type="compositionally biased region" description="Basic and acidic residues" evidence="2">
    <location>
        <begin position="39"/>
        <end position="58"/>
    </location>
</feature>
<dbReference type="OrthoDB" id="2382188at2"/>
<feature type="compositionally biased region" description="Basic and acidic residues" evidence="2">
    <location>
        <begin position="18"/>
        <end position="32"/>
    </location>
</feature>
<dbReference type="GO" id="GO:0030436">
    <property type="term" value="P:asexual sporulation"/>
    <property type="evidence" value="ECO:0007669"/>
    <property type="project" value="InterPro"/>
</dbReference>
<comment type="caution">
    <text evidence="3">The sequence shown here is derived from an EMBL/GenBank/DDBJ whole genome shotgun (WGS) entry which is preliminary data.</text>
</comment>
<dbReference type="Proteomes" id="UP000239047">
    <property type="component" value="Unassembled WGS sequence"/>
</dbReference>
<feature type="region of interest" description="Disordered" evidence="2">
    <location>
        <begin position="1"/>
        <end position="58"/>
    </location>
</feature>
<dbReference type="HAMAP" id="MF_01504">
    <property type="entry name" value="SspK"/>
    <property type="match status" value="1"/>
</dbReference>
<dbReference type="RefSeq" id="WP_104057682.1">
    <property type="nucleotide sequence ID" value="NZ_PREZ01000003.1"/>
</dbReference>
<reference evidence="3 4" key="1">
    <citation type="submission" date="2018-02" db="EMBL/GenBank/DDBJ databases">
        <title>Jeotgalibacillus proteolyticum sp. nov. a protease producing bacterium isolated from ocean sediments of Laizhou Bay.</title>
        <authorList>
            <person name="Li Y."/>
        </authorList>
    </citation>
    <scope>NUCLEOTIDE SEQUENCE [LARGE SCALE GENOMIC DNA]</scope>
    <source>
        <strain evidence="3 4">22-7</strain>
    </source>
</reference>
<evidence type="ECO:0000313" key="4">
    <source>
        <dbReference type="Proteomes" id="UP000239047"/>
    </source>
</evidence>
<protein>
    <submittedName>
        <fullName evidence="3">Small, acid-soluble spore protein K</fullName>
    </submittedName>
</protein>
<dbReference type="InterPro" id="IPR012611">
    <property type="entry name" value="SASP_SspK"/>
</dbReference>
<evidence type="ECO:0000256" key="1">
    <source>
        <dbReference type="ARBA" id="ARBA00022969"/>
    </source>
</evidence>
<evidence type="ECO:0000256" key="2">
    <source>
        <dbReference type="SAM" id="MobiDB-lite"/>
    </source>
</evidence>
<sequence length="58" mass="6527">MRNKAKNFPEMTMNGEAGKARAKPEFASKRADGTINTRPQDRMEASSHRSLFNDDKGE</sequence>
<accession>A0A2S5GDG2</accession>
<keyword evidence="4" id="KW-1185">Reference proteome</keyword>
<dbReference type="Pfam" id="PF08176">
    <property type="entry name" value="SspK"/>
    <property type="match status" value="1"/>
</dbReference>
<dbReference type="GO" id="GO:0042601">
    <property type="term" value="C:endospore-forming forespore"/>
    <property type="evidence" value="ECO:0007669"/>
    <property type="project" value="InterPro"/>
</dbReference>
<dbReference type="GO" id="GO:0030435">
    <property type="term" value="P:sporulation resulting in formation of a cellular spore"/>
    <property type="evidence" value="ECO:0007669"/>
    <property type="project" value="UniProtKB-KW"/>
</dbReference>
<evidence type="ECO:0000313" key="3">
    <source>
        <dbReference type="EMBL" id="PPA70933.1"/>
    </source>
</evidence>
<dbReference type="AlphaFoldDB" id="A0A2S5GDG2"/>
<gene>
    <name evidence="3" type="ORF">C4B60_09120</name>
</gene>
<proteinExistence type="inferred from homology"/>
<keyword evidence="1" id="KW-0749">Sporulation</keyword>
<organism evidence="3 4">
    <name type="scientific">Jeotgalibacillus proteolyticus</name>
    <dbReference type="NCBI Taxonomy" id="2082395"/>
    <lineage>
        <taxon>Bacteria</taxon>
        <taxon>Bacillati</taxon>
        <taxon>Bacillota</taxon>
        <taxon>Bacilli</taxon>
        <taxon>Bacillales</taxon>
        <taxon>Caryophanaceae</taxon>
        <taxon>Jeotgalibacillus</taxon>
    </lineage>
</organism>
<dbReference type="EMBL" id="PREZ01000003">
    <property type="protein sequence ID" value="PPA70933.1"/>
    <property type="molecule type" value="Genomic_DNA"/>
</dbReference>